<feature type="compositionally biased region" description="Polar residues" evidence="1">
    <location>
        <begin position="34"/>
        <end position="55"/>
    </location>
</feature>
<organism evidence="2 3">
    <name type="scientific">Orbilia blumenaviensis</name>
    <dbReference type="NCBI Taxonomy" id="1796055"/>
    <lineage>
        <taxon>Eukaryota</taxon>
        <taxon>Fungi</taxon>
        <taxon>Dikarya</taxon>
        <taxon>Ascomycota</taxon>
        <taxon>Pezizomycotina</taxon>
        <taxon>Orbiliomycetes</taxon>
        <taxon>Orbiliales</taxon>
        <taxon>Orbiliaceae</taxon>
        <taxon>Orbilia</taxon>
    </lineage>
</organism>
<proteinExistence type="predicted"/>
<gene>
    <name evidence="2" type="ORF">TWF730_007829</name>
</gene>
<feature type="compositionally biased region" description="Polar residues" evidence="1">
    <location>
        <begin position="259"/>
        <end position="272"/>
    </location>
</feature>
<name>A0AAV9VBI8_9PEZI</name>
<feature type="compositionally biased region" description="Basic and acidic residues" evidence="1">
    <location>
        <begin position="312"/>
        <end position="325"/>
    </location>
</feature>
<protein>
    <submittedName>
        <fullName evidence="2">Uncharacterized protein</fullName>
    </submittedName>
</protein>
<feature type="compositionally biased region" description="Basic residues" evidence="1">
    <location>
        <begin position="363"/>
        <end position="373"/>
    </location>
</feature>
<feature type="compositionally biased region" description="Acidic residues" evidence="1">
    <location>
        <begin position="280"/>
        <end position="299"/>
    </location>
</feature>
<dbReference type="EMBL" id="JAVHNS010000004">
    <property type="protein sequence ID" value="KAK6358496.1"/>
    <property type="molecule type" value="Genomic_DNA"/>
</dbReference>
<feature type="region of interest" description="Disordered" evidence="1">
    <location>
        <begin position="255"/>
        <end position="381"/>
    </location>
</feature>
<feature type="region of interest" description="Disordered" evidence="1">
    <location>
        <begin position="1"/>
        <end position="55"/>
    </location>
</feature>
<evidence type="ECO:0000313" key="2">
    <source>
        <dbReference type="EMBL" id="KAK6358496.1"/>
    </source>
</evidence>
<dbReference type="Proteomes" id="UP001373714">
    <property type="component" value="Unassembled WGS sequence"/>
</dbReference>
<feature type="compositionally biased region" description="Polar residues" evidence="1">
    <location>
        <begin position="1"/>
        <end position="17"/>
    </location>
</feature>
<sequence length="381" mass="42820">MTDTGSPGSDHSYTYSANDPDLLELGLTPADVEMTSSEDSSAQGVQDDQSTTQYESLPSDTVDIRLEYVVNMFNKLPRSRYIESVCHRGPNGPDTEEKRRSYYNLWHFSIRHIQLARSYLPQRVLCVWLHGSDFMHIVGILNYDGYEVTDPEATVNPDIRASAIVPQLLRTFNNGFGGRTNAPYQPWSLTMSEDDALATAMENLMKRAGIRTEKSCQIKVLQEDYMTQFERLYFKYERIILTMIGIDTGSPVLMELGDENTSPKAAQNQQGVSGPRKGDDDDSEDEEKEVMEDREEAPEDQQKAVKGQNEAMEDKGVAEDPEKIPGNESEPTMASTVPATPAPFENSEIQRGSRIGPSGRQTRSVRGRKRRRTTNFSSHID</sequence>
<accession>A0AAV9VBI8</accession>
<keyword evidence="3" id="KW-1185">Reference proteome</keyword>
<dbReference type="AlphaFoldDB" id="A0AAV9VBI8"/>
<evidence type="ECO:0000256" key="1">
    <source>
        <dbReference type="SAM" id="MobiDB-lite"/>
    </source>
</evidence>
<reference evidence="2 3" key="1">
    <citation type="submission" date="2019-10" db="EMBL/GenBank/DDBJ databases">
        <authorList>
            <person name="Palmer J.M."/>
        </authorList>
    </citation>
    <scope>NUCLEOTIDE SEQUENCE [LARGE SCALE GENOMIC DNA]</scope>
    <source>
        <strain evidence="2 3">TWF730</strain>
    </source>
</reference>
<comment type="caution">
    <text evidence="2">The sequence shown here is derived from an EMBL/GenBank/DDBJ whole genome shotgun (WGS) entry which is preliminary data.</text>
</comment>
<evidence type="ECO:0000313" key="3">
    <source>
        <dbReference type="Proteomes" id="UP001373714"/>
    </source>
</evidence>
<feature type="compositionally biased region" description="Polar residues" evidence="1">
    <location>
        <begin position="329"/>
        <end position="338"/>
    </location>
</feature>